<dbReference type="Gene3D" id="3.40.50.620">
    <property type="entry name" value="HUPs"/>
    <property type="match status" value="1"/>
</dbReference>
<dbReference type="CDD" id="cd00293">
    <property type="entry name" value="USP-like"/>
    <property type="match status" value="1"/>
</dbReference>
<evidence type="ECO:0000256" key="1">
    <source>
        <dbReference type="ARBA" id="ARBA00008791"/>
    </source>
</evidence>
<dbReference type="Proteomes" id="UP000250434">
    <property type="component" value="Chromosome"/>
</dbReference>
<dbReference type="SUPFAM" id="SSF52402">
    <property type="entry name" value="Adenine nucleotide alpha hydrolases-like"/>
    <property type="match status" value="1"/>
</dbReference>
<feature type="domain" description="UspA" evidence="2">
    <location>
        <begin position="15"/>
        <end position="166"/>
    </location>
</feature>
<comment type="similarity">
    <text evidence="1">Belongs to the universal stress protein A family.</text>
</comment>
<dbReference type="PANTHER" id="PTHR46268">
    <property type="entry name" value="STRESS RESPONSE PROTEIN NHAX"/>
    <property type="match status" value="1"/>
</dbReference>
<dbReference type="KEGG" id="aab:A4R43_11610"/>
<evidence type="ECO:0000259" key="2">
    <source>
        <dbReference type="Pfam" id="PF00582"/>
    </source>
</evidence>
<accession>A0A344L4Z2</accession>
<dbReference type="InterPro" id="IPR006016">
    <property type="entry name" value="UspA"/>
</dbReference>
<organism evidence="3 4">
    <name type="scientific">Amycolatopsis albispora</name>
    <dbReference type="NCBI Taxonomy" id="1804986"/>
    <lineage>
        <taxon>Bacteria</taxon>
        <taxon>Bacillati</taxon>
        <taxon>Actinomycetota</taxon>
        <taxon>Actinomycetes</taxon>
        <taxon>Pseudonocardiales</taxon>
        <taxon>Pseudonocardiaceae</taxon>
        <taxon>Amycolatopsis</taxon>
    </lineage>
</organism>
<dbReference type="PANTHER" id="PTHR46268:SF6">
    <property type="entry name" value="UNIVERSAL STRESS PROTEIN UP12"/>
    <property type="match status" value="1"/>
</dbReference>
<sequence length="168" mass="17412">MRQAYGEHTMNSEARILIGFDGTPTAEHAIREAARLLGARRALVVTVWEAGQAFSPLNLPISGLEGAPVTVDVRTGLEVDQAAYETARQLARAGARLAVEHGFDATGHAVADDVTVADTLVRLAAETGAAAVVVGAHRHGGLSKLLLGSTSSAVIERAGCPVVVIRGE</sequence>
<dbReference type="InterPro" id="IPR014729">
    <property type="entry name" value="Rossmann-like_a/b/a_fold"/>
</dbReference>
<proteinExistence type="inferred from homology"/>
<name>A0A344L4Z2_9PSEU</name>
<dbReference type="EMBL" id="CP015163">
    <property type="protein sequence ID" value="AXB43116.1"/>
    <property type="molecule type" value="Genomic_DNA"/>
</dbReference>
<gene>
    <name evidence="3" type="ORF">A4R43_11610</name>
</gene>
<dbReference type="Pfam" id="PF00582">
    <property type="entry name" value="Usp"/>
    <property type="match status" value="1"/>
</dbReference>
<reference evidence="3 4" key="1">
    <citation type="submission" date="2016-04" db="EMBL/GenBank/DDBJ databases">
        <title>Complete genome sequence and analysis of deep-sea sediment isolate, Amycolatopsis sp. WP1.</title>
        <authorList>
            <person name="Wang H."/>
            <person name="Chen S."/>
            <person name="Wu Q."/>
        </authorList>
    </citation>
    <scope>NUCLEOTIDE SEQUENCE [LARGE SCALE GENOMIC DNA]</scope>
    <source>
        <strain evidence="3 4">WP1</strain>
    </source>
</reference>
<evidence type="ECO:0000313" key="3">
    <source>
        <dbReference type="EMBL" id="AXB43116.1"/>
    </source>
</evidence>
<dbReference type="AlphaFoldDB" id="A0A344L4Z2"/>
<dbReference type="InterPro" id="IPR006015">
    <property type="entry name" value="Universal_stress_UspA"/>
</dbReference>
<evidence type="ECO:0000313" key="4">
    <source>
        <dbReference type="Proteomes" id="UP000250434"/>
    </source>
</evidence>
<dbReference type="PRINTS" id="PR01438">
    <property type="entry name" value="UNVRSLSTRESS"/>
</dbReference>
<protein>
    <recommendedName>
        <fullName evidence="2">UspA domain-containing protein</fullName>
    </recommendedName>
</protein>
<keyword evidence="4" id="KW-1185">Reference proteome</keyword>